<name>A0A6G0LNK4_9STRA</name>
<dbReference type="Proteomes" id="UP000486351">
    <property type="component" value="Unassembled WGS sequence"/>
</dbReference>
<dbReference type="EMBL" id="QXFY01000212">
    <property type="protein sequence ID" value="KAE9351950.1"/>
    <property type="molecule type" value="Genomic_DNA"/>
</dbReference>
<reference evidence="3 4" key="1">
    <citation type="submission" date="2018-09" db="EMBL/GenBank/DDBJ databases">
        <title>Genomic investigation of the strawberry pathogen Phytophthora fragariae indicates pathogenicity is determined by transcriptional variation in three key races.</title>
        <authorList>
            <person name="Adams T.M."/>
            <person name="Armitage A.D."/>
            <person name="Sobczyk M.K."/>
            <person name="Bates H.J."/>
            <person name="Dunwell J.M."/>
            <person name="Nellist C.F."/>
            <person name="Harrison R.J."/>
        </authorList>
    </citation>
    <scope>NUCLEOTIDE SEQUENCE [LARGE SCALE GENOMIC DNA]</scope>
    <source>
        <strain evidence="2 3">NOV-77</strain>
        <strain evidence="1 4">ONT-3</strain>
    </source>
</reference>
<proteinExistence type="predicted"/>
<dbReference type="AlphaFoldDB" id="A0A6G0LNK4"/>
<evidence type="ECO:0000313" key="4">
    <source>
        <dbReference type="Proteomes" id="UP000488956"/>
    </source>
</evidence>
<accession>A0A6G0LNK4</accession>
<evidence type="ECO:0000313" key="1">
    <source>
        <dbReference type="EMBL" id="KAE9125618.1"/>
    </source>
</evidence>
<protein>
    <submittedName>
        <fullName evidence="1">Uncharacterized protein</fullName>
    </submittedName>
</protein>
<dbReference type="Proteomes" id="UP000488956">
    <property type="component" value="Unassembled WGS sequence"/>
</dbReference>
<organism evidence="1 4">
    <name type="scientific">Phytophthora fragariae</name>
    <dbReference type="NCBI Taxonomy" id="53985"/>
    <lineage>
        <taxon>Eukaryota</taxon>
        <taxon>Sar</taxon>
        <taxon>Stramenopiles</taxon>
        <taxon>Oomycota</taxon>
        <taxon>Peronosporomycetes</taxon>
        <taxon>Peronosporales</taxon>
        <taxon>Peronosporaceae</taxon>
        <taxon>Phytophthora</taxon>
    </lineage>
</organism>
<evidence type="ECO:0000313" key="3">
    <source>
        <dbReference type="Proteomes" id="UP000486351"/>
    </source>
</evidence>
<comment type="caution">
    <text evidence="1">The sequence shown here is derived from an EMBL/GenBank/DDBJ whole genome shotgun (WGS) entry which is preliminary data.</text>
</comment>
<sequence>MEVERPSVVAVVGPSVVPVVLLSVEAGPQLVVDLLEDQEDSTVDGEEDPLVVPVDLGVLLRLDHLVVGGVEDPSVVLVDLGVECWLR</sequence>
<gene>
    <name evidence="2" type="ORF">PF008_g5691</name>
    <name evidence="1" type="ORF">PF010_g5563</name>
</gene>
<evidence type="ECO:0000313" key="2">
    <source>
        <dbReference type="EMBL" id="KAE9351950.1"/>
    </source>
</evidence>
<dbReference type="EMBL" id="QXFX01000209">
    <property type="protein sequence ID" value="KAE9125618.1"/>
    <property type="molecule type" value="Genomic_DNA"/>
</dbReference>